<dbReference type="GO" id="GO:1990072">
    <property type="term" value="C:TRAPPIII protein complex"/>
    <property type="evidence" value="ECO:0007669"/>
    <property type="project" value="TreeGrafter"/>
</dbReference>
<dbReference type="AlphaFoldDB" id="A0A166IUJ8"/>
<feature type="domain" description="Trafficking protein particle complex subunit 13 N-terminal" evidence="2">
    <location>
        <begin position="6"/>
        <end position="184"/>
    </location>
</feature>
<sequence length="618" mass="66627">MDGSAHLLALKVMRVSRPTIASSWQPFFSASPSFSAHSTSSFTSLQGSAPLDGCPKTLRDLTSTSQLLTLPSSFGAIQLGETFSSCLCLNNEAQETIHGVSLRIEMQTVSTKTVLADIGGQDYSLDAGALVETLVHHEIKELGQHVLACTVTYHLPPSARTAPGLSPDPSDPRKQVFNKYYKFAATNPLSVKSKVHVPRSPGALTSASEREKVFLEIHIQNLTQDPMWFEKMAFDPVEGWSVLDANTALMQPGASEPTKQLQSIFSGNNSLLQPQDLRQYIYILEPIVRPDFKAVLAPGTIVPLGRLDISWRSSFGEPGRLLTSTLTRRVPLVAPTQPASALPPHLQRAQSPRPGSPIHRIGTPPGGRVRNIGSNPARPQSPSLPPLPAIPPDIEVDLTVEPLPRQQLKIGQAFNVRCKLVVKTAVENGGTEPRRLKLAAQHVQAVDSNNTPKREAQIAVDPLSPISAVSTPSPTGTPLRGGPNWPIISESPRKEPTSDLERVSIEALPPPTYVPADDQDKLPSSDALLLGSSSIVLPEITVPASHITTPASPQQQTIKFSLTFIPSKAGVISIGGLRLFVVHDSSISSDPGQPFAEQPQKPRLLNQWTTITEVFVDS</sequence>
<evidence type="ECO:0000259" key="2">
    <source>
        <dbReference type="Pfam" id="PF06159"/>
    </source>
</evidence>
<evidence type="ECO:0000256" key="1">
    <source>
        <dbReference type="SAM" id="MobiDB-lite"/>
    </source>
</evidence>
<proteinExistence type="predicted"/>
<feature type="compositionally biased region" description="Basic and acidic residues" evidence="1">
    <location>
        <begin position="491"/>
        <end position="501"/>
    </location>
</feature>
<protein>
    <submittedName>
        <fullName evidence="4">DUF974-domain-containing protein</fullName>
    </submittedName>
</protein>
<gene>
    <name evidence="4" type="ORF">SISSUDRAFT_1068545</name>
</gene>
<dbReference type="Pfam" id="PF06159">
    <property type="entry name" value="TRAPPC13_N"/>
    <property type="match status" value="1"/>
</dbReference>
<evidence type="ECO:0000313" key="5">
    <source>
        <dbReference type="Proteomes" id="UP000076798"/>
    </source>
</evidence>
<dbReference type="InterPro" id="IPR055427">
    <property type="entry name" value="TRAPPC13_N"/>
</dbReference>
<dbReference type="EMBL" id="KV428005">
    <property type="protein sequence ID" value="KZT44088.1"/>
    <property type="molecule type" value="Genomic_DNA"/>
</dbReference>
<name>A0A166IUJ8_9AGAM</name>
<evidence type="ECO:0000259" key="3">
    <source>
        <dbReference type="Pfam" id="PF23647"/>
    </source>
</evidence>
<feature type="region of interest" description="Disordered" evidence="1">
    <location>
        <begin position="462"/>
        <end position="501"/>
    </location>
</feature>
<dbReference type="InterPro" id="IPR055429">
    <property type="entry name" value="TRAPPC13_M"/>
</dbReference>
<dbReference type="STRING" id="1314776.A0A166IUJ8"/>
<keyword evidence="5" id="KW-1185">Reference proteome</keyword>
<organism evidence="4 5">
    <name type="scientific">Sistotremastrum suecicum HHB10207 ss-3</name>
    <dbReference type="NCBI Taxonomy" id="1314776"/>
    <lineage>
        <taxon>Eukaryota</taxon>
        <taxon>Fungi</taxon>
        <taxon>Dikarya</taxon>
        <taxon>Basidiomycota</taxon>
        <taxon>Agaricomycotina</taxon>
        <taxon>Agaricomycetes</taxon>
        <taxon>Sistotremastrales</taxon>
        <taxon>Sistotremastraceae</taxon>
        <taxon>Sistotremastrum</taxon>
    </lineage>
</organism>
<dbReference type="PANTHER" id="PTHR13134">
    <property type="entry name" value="TRAFFICKING PROTEIN PARTICLE COMPLEX SUBUNIT 13"/>
    <property type="match status" value="1"/>
</dbReference>
<evidence type="ECO:0000313" key="4">
    <source>
        <dbReference type="EMBL" id="KZT44088.1"/>
    </source>
</evidence>
<feature type="domain" description="Trafficking protein particle complex subunit 13 middle" evidence="3">
    <location>
        <begin position="189"/>
        <end position="331"/>
    </location>
</feature>
<reference evidence="4 5" key="1">
    <citation type="journal article" date="2016" name="Mol. Biol. Evol.">
        <title>Comparative Genomics of Early-Diverging Mushroom-Forming Fungi Provides Insights into the Origins of Lignocellulose Decay Capabilities.</title>
        <authorList>
            <person name="Nagy L.G."/>
            <person name="Riley R."/>
            <person name="Tritt A."/>
            <person name="Adam C."/>
            <person name="Daum C."/>
            <person name="Floudas D."/>
            <person name="Sun H."/>
            <person name="Yadav J.S."/>
            <person name="Pangilinan J."/>
            <person name="Larsson K.H."/>
            <person name="Matsuura K."/>
            <person name="Barry K."/>
            <person name="Labutti K."/>
            <person name="Kuo R."/>
            <person name="Ohm R.A."/>
            <person name="Bhattacharya S.S."/>
            <person name="Shirouzu T."/>
            <person name="Yoshinaga Y."/>
            <person name="Martin F.M."/>
            <person name="Grigoriev I.V."/>
            <person name="Hibbett D.S."/>
        </authorList>
    </citation>
    <scope>NUCLEOTIDE SEQUENCE [LARGE SCALE GENOMIC DNA]</scope>
    <source>
        <strain evidence="4 5">HHB10207 ss-3</strain>
    </source>
</reference>
<feature type="region of interest" description="Disordered" evidence="1">
    <location>
        <begin position="336"/>
        <end position="389"/>
    </location>
</feature>
<feature type="compositionally biased region" description="Polar residues" evidence="1">
    <location>
        <begin position="467"/>
        <end position="476"/>
    </location>
</feature>
<dbReference type="InterPro" id="IPR010378">
    <property type="entry name" value="TRAPPC13"/>
</dbReference>
<accession>A0A166IUJ8</accession>
<dbReference type="PANTHER" id="PTHR13134:SF3">
    <property type="entry name" value="TRAFFICKING PROTEIN PARTICLE COMPLEX SUBUNIT 13"/>
    <property type="match status" value="1"/>
</dbReference>
<dbReference type="OrthoDB" id="10250284at2759"/>
<dbReference type="Pfam" id="PF23647">
    <property type="entry name" value="TRAPPC13_M"/>
    <property type="match status" value="1"/>
</dbReference>
<dbReference type="Proteomes" id="UP000076798">
    <property type="component" value="Unassembled WGS sequence"/>
</dbReference>